<dbReference type="EMBL" id="JAAAIL010000179">
    <property type="protein sequence ID" value="KAG0278664.1"/>
    <property type="molecule type" value="Genomic_DNA"/>
</dbReference>
<reference evidence="5" key="1">
    <citation type="journal article" date="2020" name="Fungal Divers.">
        <title>Resolving the Mortierellaceae phylogeny through synthesis of multi-gene phylogenetics and phylogenomics.</title>
        <authorList>
            <person name="Vandepol N."/>
            <person name="Liber J."/>
            <person name="Desiro A."/>
            <person name="Na H."/>
            <person name="Kennedy M."/>
            <person name="Barry K."/>
            <person name="Grigoriev I.V."/>
            <person name="Miller A.N."/>
            <person name="O'Donnell K."/>
            <person name="Stajich J.E."/>
            <person name="Bonito G."/>
        </authorList>
    </citation>
    <scope>NUCLEOTIDE SEQUENCE</scope>
    <source>
        <strain evidence="5">NRRL 28262</strain>
    </source>
</reference>
<evidence type="ECO:0000256" key="3">
    <source>
        <dbReference type="ARBA" id="ARBA00022833"/>
    </source>
</evidence>
<comment type="caution">
    <text evidence="5">The sequence shown here is derived from an EMBL/GenBank/DDBJ whole genome shotgun (WGS) entry which is preliminary data.</text>
</comment>
<name>A0AAD4DJM7_9FUNG</name>
<proteinExistence type="predicted"/>
<dbReference type="GO" id="GO:0008270">
    <property type="term" value="F:zinc ion binding"/>
    <property type="evidence" value="ECO:0007669"/>
    <property type="project" value="UniProtKB-KW"/>
</dbReference>
<sequence length="166" mass="18458">MARSKKPKVEIDAGGKYHAALSNAEGGDRYEYDPKLTAQGCRRYGVKNMSGLFTCYACRPNKPHSWGSGIICTELYLSAINTYRVVFNAQMCKLCNRYARPKVDIDRYVAKVVDTFALWTGQRKAHAGNGPHKSTGPHDSSRCRGCLKGICTMSDANKNKSKSKKR</sequence>
<evidence type="ECO:0000256" key="2">
    <source>
        <dbReference type="ARBA" id="ARBA00022771"/>
    </source>
</evidence>
<keyword evidence="2" id="KW-0863">Zinc-finger</keyword>
<dbReference type="Pfam" id="PF13695">
    <property type="entry name" value="Zn_ribbon_3CxxC"/>
    <property type="match status" value="1"/>
</dbReference>
<keyword evidence="3" id="KW-0862">Zinc</keyword>
<evidence type="ECO:0000313" key="5">
    <source>
        <dbReference type="EMBL" id="KAG0278664.1"/>
    </source>
</evidence>
<keyword evidence="6" id="KW-1185">Reference proteome</keyword>
<protein>
    <recommendedName>
        <fullName evidence="4">3CxxC-type domain-containing protein</fullName>
    </recommendedName>
</protein>
<evidence type="ECO:0000256" key="1">
    <source>
        <dbReference type="ARBA" id="ARBA00022723"/>
    </source>
</evidence>
<accession>A0AAD4DJM7</accession>
<organism evidence="5 6">
    <name type="scientific">Linnemannia exigua</name>
    <dbReference type="NCBI Taxonomy" id="604196"/>
    <lineage>
        <taxon>Eukaryota</taxon>
        <taxon>Fungi</taxon>
        <taxon>Fungi incertae sedis</taxon>
        <taxon>Mucoromycota</taxon>
        <taxon>Mortierellomycotina</taxon>
        <taxon>Mortierellomycetes</taxon>
        <taxon>Mortierellales</taxon>
        <taxon>Mortierellaceae</taxon>
        <taxon>Linnemannia</taxon>
    </lineage>
</organism>
<evidence type="ECO:0000313" key="6">
    <source>
        <dbReference type="Proteomes" id="UP001194580"/>
    </source>
</evidence>
<feature type="domain" description="3CxxC-type" evidence="4">
    <location>
        <begin position="49"/>
        <end position="149"/>
    </location>
</feature>
<keyword evidence="1" id="KW-0479">Metal-binding</keyword>
<evidence type="ECO:0000259" key="4">
    <source>
        <dbReference type="Pfam" id="PF13695"/>
    </source>
</evidence>
<gene>
    <name evidence="5" type="ORF">BGZ95_003445</name>
</gene>
<dbReference type="AlphaFoldDB" id="A0AAD4DJM7"/>
<dbReference type="Proteomes" id="UP001194580">
    <property type="component" value="Unassembled WGS sequence"/>
</dbReference>
<dbReference type="InterPro" id="IPR027377">
    <property type="entry name" value="ZAR1/RTP1-5-like_Znf-3CxxC"/>
</dbReference>